<dbReference type="EMBL" id="CZCZ02000014">
    <property type="protein sequence ID" value="CAC5344253.1"/>
    <property type="molecule type" value="Genomic_DNA"/>
</dbReference>
<reference evidence="1" key="1">
    <citation type="submission" date="2020-05" db="EMBL/GenBank/DDBJ databases">
        <authorList>
            <consortium name="Genoscope - CEA"/>
            <person name="William W."/>
        </authorList>
    </citation>
    <scope>NUCLEOTIDE SEQUENCE [LARGE SCALE GENOMIC DNA]</scope>
    <source>
        <strain evidence="1">PCC 7821</strain>
    </source>
</reference>
<name>A0A6J7ZN64_PLARU</name>
<comment type="caution">
    <text evidence="1">The sequence shown here is derived from an EMBL/GenBank/DDBJ whole genome shotgun (WGS) entry which is preliminary data.</text>
</comment>
<keyword evidence="2" id="KW-1185">Reference proteome</keyword>
<dbReference type="AlphaFoldDB" id="A0A6J7ZN64"/>
<proteinExistence type="predicted"/>
<sequence>MGLERNSVGLCIHPQFKNKGDNNAINRNKIVRTNPQKVIAVDTEGT</sequence>
<evidence type="ECO:0000313" key="2">
    <source>
        <dbReference type="Proteomes" id="UP000196521"/>
    </source>
</evidence>
<dbReference type="Proteomes" id="UP000196521">
    <property type="component" value="Chromosome"/>
</dbReference>
<evidence type="ECO:0000313" key="1">
    <source>
        <dbReference type="EMBL" id="CAC5344253.1"/>
    </source>
</evidence>
<gene>
    <name evidence="1" type="ORF">PLAN_40668</name>
</gene>
<accession>A0A6J7ZN64</accession>
<protein>
    <submittedName>
        <fullName evidence="1">Uncharacterized protein</fullName>
    </submittedName>
</protein>
<organism evidence="1 2">
    <name type="scientific">Planktothrix rubescens CCAP 1459/22</name>
    <dbReference type="NCBI Taxonomy" id="329571"/>
    <lineage>
        <taxon>Bacteria</taxon>
        <taxon>Bacillati</taxon>
        <taxon>Cyanobacteriota</taxon>
        <taxon>Cyanophyceae</taxon>
        <taxon>Oscillatoriophycideae</taxon>
        <taxon>Oscillatoriales</taxon>
        <taxon>Microcoleaceae</taxon>
        <taxon>Planktothrix</taxon>
    </lineage>
</organism>
<dbReference type="EMBL" id="LR812490">
    <property type="protein sequence ID" value="CAC5344253.1"/>
    <property type="molecule type" value="Genomic_DNA"/>
</dbReference>